<dbReference type="KEGG" id="psuu:Psuf_068740"/>
<dbReference type="PANTHER" id="PTHR40447">
    <property type="entry name" value="ANAEROBIC SULFITE REDUCTASE SUBUNIT A"/>
    <property type="match status" value="1"/>
</dbReference>
<evidence type="ECO:0000259" key="4">
    <source>
        <dbReference type="PROSITE" id="PS51379"/>
    </source>
</evidence>
<evidence type="ECO:0000313" key="6">
    <source>
        <dbReference type="Proteomes" id="UP000503011"/>
    </source>
</evidence>
<dbReference type="Proteomes" id="UP000503011">
    <property type="component" value="Chromosome"/>
</dbReference>
<reference evidence="5 6" key="2">
    <citation type="submission" date="2020-03" db="EMBL/GenBank/DDBJ databases">
        <authorList>
            <person name="Ichikawa N."/>
            <person name="Kimura A."/>
            <person name="Kitahashi Y."/>
            <person name="Uohara A."/>
        </authorList>
    </citation>
    <scope>NUCLEOTIDE SEQUENCE [LARGE SCALE GENOMIC DNA]</scope>
    <source>
        <strain evidence="5 6">NBRC 105367</strain>
    </source>
</reference>
<dbReference type="GO" id="GO:0051536">
    <property type="term" value="F:iron-sulfur cluster binding"/>
    <property type="evidence" value="ECO:0007669"/>
    <property type="project" value="UniProtKB-KW"/>
</dbReference>
<dbReference type="InterPro" id="IPR017900">
    <property type="entry name" value="4Fe4S_Fe_S_CS"/>
</dbReference>
<evidence type="ECO:0000313" key="5">
    <source>
        <dbReference type="EMBL" id="BCB89561.1"/>
    </source>
</evidence>
<feature type="domain" description="4Fe-4S ferredoxin-type" evidence="4">
    <location>
        <begin position="248"/>
        <end position="280"/>
    </location>
</feature>
<keyword evidence="2" id="KW-0408">Iron</keyword>
<dbReference type="InterPro" id="IPR017896">
    <property type="entry name" value="4Fe4S_Fe-S-bd"/>
</dbReference>
<dbReference type="PANTHER" id="PTHR40447:SF1">
    <property type="entry name" value="ANAEROBIC SULFITE REDUCTASE SUBUNIT A"/>
    <property type="match status" value="1"/>
</dbReference>
<name>A0A6F8YUP6_9ACTN</name>
<sequence>MSMAIEPLLLSTLAPLVAALREDGYRVVGPTVRDGAIVLDELESADALPYGWGVDVEPGGYRLRRRADGASFAHAASPRSWKSYLHPPREPLWTASRDGAGDLTVREPEEEPPRYAFLGVRACDLRAIAVLDRVLGTPGGRYARRRERVLIVAVNCTEPAATCFCAATGSGPAARDGFDLALTELAGPRYLAESGSERGDGLLSRLPGEPPGDTVVTEARAAVAAAAGRMGRSLPEGDLRELLAGARTAARWDDVSARCLTCGNCTMVCPTCFCTTVEDSTDLTGGTARRDERWDSCFDIDFSYLHGGPVRASAAARYRQWLSHKLGTWHDQFGESGCVGCGRCIVWCPAGIDITEEANALAEEATR</sequence>
<dbReference type="SUPFAM" id="SSF46548">
    <property type="entry name" value="alpha-helical ferredoxin"/>
    <property type="match status" value="1"/>
</dbReference>
<keyword evidence="3" id="KW-0411">Iron-sulfur</keyword>
<dbReference type="PROSITE" id="PS00198">
    <property type="entry name" value="4FE4S_FER_1"/>
    <property type="match status" value="2"/>
</dbReference>
<keyword evidence="6" id="KW-1185">Reference proteome</keyword>
<protein>
    <submittedName>
        <fullName evidence="5">4Fe-4S ferredoxin</fullName>
    </submittedName>
</protein>
<evidence type="ECO:0000256" key="2">
    <source>
        <dbReference type="ARBA" id="ARBA00023004"/>
    </source>
</evidence>
<gene>
    <name evidence="5" type="ORF">Psuf_068740</name>
</gene>
<evidence type="ECO:0000256" key="3">
    <source>
        <dbReference type="ARBA" id="ARBA00023014"/>
    </source>
</evidence>
<dbReference type="AlphaFoldDB" id="A0A6F8YUP6"/>
<proteinExistence type="predicted"/>
<dbReference type="EMBL" id="AP022871">
    <property type="protein sequence ID" value="BCB89561.1"/>
    <property type="molecule type" value="Genomic_DNA"/>
</dbReference>
<dbReference type="PROSITE" id="PS51379">
    <property type="entry name" value="4FE4S_FER_2"/>
    <property type="match status" value="2"/>
</dbReference>
<reference evidence="5 6" key="1">
    <citation type="submission" date="2020-03" db="EMBL/GenBank/DDBJ databases">
        <title>Whole genome shotgun sequence of Phytohabitans suffuscus NBRC 105367.</title>
        <authorList>
            <person name="Komaki H."/>
            <person name="Tamura T."/>
        </authorList>
    </citation>
    <scope>NUCLEOTIDE SEQUENCE [LARGE SCALE GENOMIC DNA]</scope>
    <source>
        <strain evidence="5 6">NBRC 105367</strain>
    </source>
</reference>
<organism evidence="5 6">
    <name type="scientific">Phytohabitans suffuscus</name>
    <dbReference type="NCBI Taxonomy" id="624315"/>
    <lineage>
        <taxon>Bacteria</taxon>
        <taxon>Bacillati</taxon>
        <taxon>Actinomycetota</taxon>
        <taxon>Actinomycetes</taxon>
        <taxon>Micromonosporales</taxon>
        <taxon>Micromonosporaceae</taxon>
    </lineage>
</organism>
<feature type="domain" description="4Fe-4S ferredoxin-type" evidence="4">
    <location>
        <begin position="329"/>
        <end position="357"/>
    </location>
</feature>
<accession>A0A6F8YUP6</accession>
<dbReference type="GO" id="GO:0046872">
    <property type="term" value="F:metal ion binding"/>
    <property type="evidence" value="ECO:0007669"/>
    <property type="project" value="UniProtKB-KW"/>
</dbReference>
<evidence type="ECO:0000256" key="1">
    <source>
        <dbReference type="ARBA" id="ARBA00022723"/>
    </source>
</evidence>
<dbReference type="Pfam" id="PF17179">
    <property type="entry name" value="Fer4_22"/>
    <property type="match status" value="1"/>
</dbReference>
<keyword evidence="1" id="KW-0479">Metal-binding</keyword>